<accession>A0AAW0C8T5</accession>
<dbReference type="EMBL" id="JAWWNJ010000019">
    <property type="protein sequence ID" value="KAK7035799.1"/>
    <property type="molecule type" value="Genomic_DNA"/>
</dbReference>
<gene>
    <name evidence="3" type="ORF">R3P38DRAFT_2909096</name>
</gene>
<dbReference type="Proteomes" id="UP001362999">
    <property type="component" value="Unassembled WGS sequence"/>
</dbReference>
<reference evidence="3 4" key="1">
    <citation type="journal article" date="2024" name="J Genomics">
        <title>Draft genome sequencing and assembly of Favolaschia claudopus CIRM-BRFM 2984 isolated from oak limbs.</title>
        <authorList>
            <person name="Navarro D."/>
            <person name="Drula E."/>
            <person name="Chaduli D."/>
            <person name="Cazenave R."/>
            <person name="Ahrendt S."/>
            <person name="Wang J."/>
            <person name="Lipzen A."/>
            <person name="Daum C."/>
            <person name="Barry K."/>
            <person name="Grigoriev I.V."/>
            <person name="Favel A."/>
            <person name="Rosso M.N."/>
            <person name="Martin F."/>
        </authorList>
    </citation>
    <scope>NUCLEOTIDE SEQUENCE [LARGE SCALE GENOMIC DNA]</scope>
    <source>
        <strain evidence="3 4">CIRM-BRFM 2984</strain>
    </source>
</reference>
<sequence>MANTKRKRVSDSTDPPAKKQKRSRRAEKQTTIPVINVHADKSEAPVRVGGRTQRKAASKAKKVDVVTLLSSDEDEEDESAKAVPKKKKKVVKKLAKSGDLDSDDASPSPKRSKKKAKATIVDSASDSDASDAIGSPRKPRRIQRKVESDDEEDVEAQPRRLTRVRKSSPPPADDEESASGPPGRLHRKSSLDLDSDDDPEDLKLPERPVSNKPTKKDVTSSALARYAKARKNKSSPAPVPADAGSDDDREYTPFSDAEEDKEGLPDVAEEDEPEEDEAQGEDTFIVDDNDANADEDANAVLNRMRYSSRQLDEHFAVFVEYIIALDSDPDYLSTASEDEKEYFSTAVKALRRHIDPLADSMTLSTWKAPFIATLNLRPVLADGMSTDATGDCHACWTRGMYACDQSGAYVLSTQKGIYDHDTFMDKPEKGIKYGKATRFENNAEARNLPYPPGFELVIGQRCFNRAMAYHDARHYMHTIAVRVREKIESLSEDNEELANDPNALLEAMKEEHFIEYLWGQFKSDKKQWALWANRKDQDTLG</sequence>
<proteinExistence type="predicted"/>
<evidence type="ECO:0000259" key="2">
    <source>
        <dbReference type="Pfam" id="PF13926"/>
    </source>
</evidence>
<evidence type="ECO:0000313" key="4">
    <source>
        <dbReference type="Proteomes" id="UP001362999"/>
    </source>
</evidence>
<dbReference type="Pfam" id="PF13926">
    <property type="entry name" value="DUF4211"/>
    <property type="match status" value="1"/>
</dbReference>
<feature type="compositionally biased region" description="Low complexity" evidence="1">
    <location>
        <begin position="122"/>
        <end position="132"/>
    </location>
</feature>
<keyword evidence="4" id="KW-1185">Reference proteome</keyword>
<dbReference type="GO" id="GO:0005634">
    <property type="term" value="C:nucleus"/>
    <property type="evidence" value="ECO:0007669"/>
    <property type="project" value="TreeGrafter"/>
</dbReference>
<organism evidence="3 4">
    <name type="scientific">Favolaschia claudopus</name>
    <dbReference type="NCBI Taxonomy" id="2862362"/>
    <lineage>
        <taxon>Eukaryota</taxon>
        <taxon>Fungi</taxon>
        <taxon>Dikarya</taxon>
        <taxon>Basidiomycota</taxon>
        <taxon>Agaricomycotina</taxon>
        <taxon>Agaricomycetes</taxon>
        <taxon>Agaricomycetidae</taxon>
        <taxon>Agaricales</taxon>
        <taxon>Marasmiineae</taxon>
        <taxon>Mycenaceae</taxon>
        <taxon>Favolaschia</taxon>
    </lineage>
</organism>
<feature type="compositionally biased region" description="Basic residues" evidence="1">
    <location>
        <begin position="83"/>
        <end position="95"/>
    </location>
</feature>
<name>A0AAW0C8T5_9AGAR</name>
<protein>
    <submittedName>
        <fullName evidence="3">DUF4211 domain-containing protein</fullName>
    </submittedName>
</protein>
<dbReference type="InterPro" id="IPR025451">
    <property type="entry name" value="DUF4211"/>
</dbReference>
<dbReference type="AlphaFoldDB" id="A0AAW0C8T5"/>
<dbReference type="PANTHER" id="PTHR14689">
    <property type="entry name" value="PHORBOL-ESTER_DAG-TYPE DOMAIN-CONTAINING PROTEIN"/>
    <property type="match status" value="1"/>
</dbReference>
<feature type="region of interest" description="Disordered" evidence="1">
    <location>
        <begin position="1"/>
        <end position="289"/>
    </location>
</feature>
<evidence type="ECO:0000256" key="1">
    <source>
        <dbReference type="SAM" id="MobiDB-lite"/>
    </source>
</evidence>
<feature type="compositionally biased region" description="Acidic residues" evidence="1">
    <location>
        <begin position="256"/>
        <end position="289"/>
    </location>
</feature>
<evidence type="ECO:0000313" key="3">
    <source>
        <dbReference type="EMBL" id="KAK7035799.1"/>
    </source>
</evidence>
<dbReference type="PANTHER" id="PTHR14689:SF0">
    <property type="entry name" value="COILED-COIL DOMAIN-CONTAINING PROTEIN 82"/>
    <property type="match status" value="1"/>
</dbReference>
<comment type="caution">
    <text evidence="3">The sequence shown here is derived from an EMBL/GenBank/DDBJ whole genome shotgun (WGS) entry which is preliminary data.</text>
</comment>
<feature type="domain" description="DUF4211" evidence="2">
    <location>
        <begin position="284"/>
        <end position="398"/>
    </location>
</feature>